<sequence>MKKIFLALFIISVMSCNNIEDWYPTGDVGIESYRVYLNKDTEKKECLLNYKISNTGNVDISTTTFSLTIKTDKGSYATSEILEVTIQSGKSIINNKTIIFIEDTEFIENQDNIIINSIFLINRI</sequence>
<keyword evidence="2" id="KW-1185">Reference proteome</keyword>
<protein>
    <recommendedName>
        <fullName evidence="3">CARDB domain-containing protein</fullName>
    </recommendedName>
</protein>
<dbReference type="RefSeq" id="WP_149568504.1">
    <property type="nucleotide sequence ID" value="NZ_CP035807.1"/>
</dbReference>
<gene>
    <name evidence="1" type="ORF">EW093_11260</name>
</gene>
<accession>A0A5C1QF96</accession>
<reference evidence="1 2" key="2">
    <citation type="submission" date="2019-09" db="EMBL/GenBank/DDBJ databases">
        <title>Complete Genome Sequence and Methylome Analysis of free living Spirochaetas.</title>
        <authorList>
            <person name="Leshcheva N."/>
            <person name="Mikheeva N."/>
        </authorList>
    </citation>
    <scope>NUCLEOTIDE SEQUENCE [LARGE SCALE GENOMIC DNA]</scope>
    <source>
        <strain evidence="1 2">P</strain>
    </source>
</reference>
<proteinExistence type="predicted"/>
<dbReference type="AlphaFoldDB" id="A0A5C1QF96"/>
<evidence type="ECO:0008006" key="3">
    <source>
        <dbReference type="Google" id="ProtNLM"/>
    </source>
</evidence>
<organism evidence="1 2">
    <name type="scientific">Thiospirochaeta perfilievii</name>
    <dbReference type="NCBI Taxonomy" id="252967"/>
    <lineage>
        <taxon>Bacteria</taxon>
        <taxon>Pseudomonadati</taxon>
        <taxon>Spirochaetota</taxon>
        <taxon>Spirochaetia</taxon>
        <taxon>Spirochaetales</taxon>
        <taxon>Spirochaetaceae</taxon>
        <taxon>Thiospirochaeta</taxon>
    </lineage>
</organism>
<dbReference type="Proteomes" id="UP000323824">
    <property type="component" value="Chromosome"/>
</dbReference>
<dbReference type="PROSITE" id="PS51257">
    <property type="entry name" value="PROKAR_LIPOPROTEIN"/>
    <property type="match status" value="1"/>
</dbReference>
<evidence type="ECO:0000313" key="2">
    <source>
        <dbReference type="Proteomes" id="UP000323824"/>
    </source>
</evidence>
<reference evidence="1 2" key="1">
    <citation type="submission" date="2019-02" db="EMBL/GenBank/DDBJ databases">
        <authorList>
            <person name="Fomenkov A."/>
            <person name="Dubinina G."/>
            <person name="Grabovich M."/>
            <person name="Vincze T."/>
            <person name="Roberts R.J."/>
        </authorList>
    </citation>
    <scope>NUCLEOTIDE SEQUENCE [LARGE SCALE GENOMIC DNA]</scope>
    <source>
        <strain evidence="1 2">P</strain>
    </source>
</reference>
<dbReference type="KEGG" id="sper:EW093_11260"/>
<evidence type="ECO:0000313" key="1">
    <source>
        <dbReference type="EMBL" id="QEN05266.1"/>
    </source>
</evidence>
<name>A0A5C1QF96_9SPIO</name>
<dbReference type="EMBL" id="CP035807">
    <property type="protein sequence ID" value="QEN05266.1"/>
    <property type="molecule type" value="Genomic_DNA"/>
</dbReference>